<evidence type="ECO:0000313" key="2">
    <source>
        <dbReference type="Proteomes" id="UP001589608"/>
    </source>
</evidence>
<dbReference type="Proteomes" id="UP001589608">
    <property type="component" value="Unassembled WGS sequence"/>
</dbReference>
<dbReference type="EMBL" id="JBHMCA010000063">
    <property type="protein sequence ID" value="MFB9449201.1"/>
    <property type="molecule type" value="Genomic_DNA"/>
</dbReference>
<organism evidence="1 2">
    <name type="scientific">Dactylosporangium vinaceum</name>
    <dbReference type="NCBI Taxonomy" id="53362"/>
    <lineage>
        <taxon>Bacteria</taxon>
        <taxon>Bacillati</taxon>
        <taxon>Actinomycetota</taxon>
        <taxon>Actinomycetes</taxon>
        <taxon>Micromonosporales</taxon>
        <taxon>Micromonosporaceae</taxon>
        <taxon>Dactylosporangium</taxon>
    </lineage>
</organism>
<gene>
    <name evidence="1" type="ORF">ACFFTR_39505</name>
</gene>
<evidence type="ECO:0000313" key="1">
    <source>
        <dbReference type="EMBL" id="MFB9449201.1"/>
    </source>
</evidence>
<comment type="caution">
    <text evidence="1">The sequence shown here is derived from an EMBL/GenBank/DDBJ whole genome shotgun (WGS) entry which is preliminary data.</text>
</comment>
<protein>
    <submittedName>
        <fullName evidence="1">Uncharacterized protein</fullName>
    </submittedName>
</protein>
<accession>A0ABV5MK26</accession>
<dbReference type="RefSeq" id="WP_223092866.1">
    <property type="nucleotide sequence ID" value="NZ_CP061913.1"/>
</dbReference>
<reference evidence="1 2" key="1">
    <citation type="submission" date="2024-09" db="EMBL/GenBank/DDBJ databases">
        <authorList>
            <person name="Sun Q."/>
            <person name="Mori K."/>
        </authorList>
    </citation>
    <scope>NUCLEOTIDE SEQUENCE [LARGE SCALE GENOMIC DNA]</scope>
    <source>
        <strain evidence="1 2">JCM 3307</strain>
    </source>
</reference>
<name>A0ABV5MK26_9ACTN</name>
<keyword evidence="2" id="KW-1185">Reference proteome</keyword>
<sequence length="209" mass="21627">MSDAVVLTFAELAFLLRSGVAAADAVRLRLHLGPESATDVAAAAGVSSLLARGLCTQEGTEVRPGNLAVGVVAALSTVHTITDATTQIGGRPVVLHIFTGERARLIAAPGFMGQYSIEVRPAAEPLAGLLDDLVTRAAEAGGEVAVVLRSTDPAGEERVSLAAARDALGDWYLSDTERSPDRGRPVPRAEVARRIGQLFGDAPVGAGRR</sequence>
<proteinExistence type="predicted"/>